<dbReference type="Proteomes" id="UP000761264">
    <property type="component" value="Unassembled WGS sequence"/>
</dbReference>
<keyword evidence="3 5" id="KW-0418">Kinase</keyword>
<sequence>MSAHKKRHPAAGKKFHLADLDVAAHLRRGPYLRELEELQQLLRQIQQAYLCTGDRGIVVFEGWDAAGKGGTIRRMSAVMDPRGFKVWPIAAPTDVDKVRHYLYRFWERVPPVGAISVFDRSWYGRVLVERVEGFAEKAEWSRAYGEINEFEKMLRDDGARIVKIFLHITADEQLHRFEERLNDPMKRWKLTYEDFRNREKWNDYEKAINEMVRRTSTDTAPWHVISANDKKHARIEALRIITDTLAEGVDLNPRPMDAEAKALARAVFGSLPKDLD</sequence>
<reference evidence="5" key="1">
    <citation type="submission" date="2020-03" db="EMBL/GenBank/DDBJ databases">
        <title>Genome of Pelagibius litoralis DSM 21314T.</title>
        <authorList>
            <person name="Wang G."/>
        </authorList>
    </citation>
    <scope>NUCLEOTIDE SEQUENCE</scope>
    <source>
        <strain evidence="5">DSM 21314</strain>
    </source>
</reference>
<dbReference type="EMBL" id="JAAQPH010000001">
    <property type="protein sequence ID" value="NIA67169.1"/>
    <property type="molecule type" value="Genomic_DNA"/>
</dbReference>
<name>A0A967CA72_9PROT</name>
<dbReference type="GO" id="GO:0008976">
    <property type="term" value="F:polyphosphate kinase activity"/>
    <property type="evidence" value="ECO:0007669"/>
    <property type="project" value="InterPro"/>
</dbReference>
<dbReference type="PANTHER" id="PTHR34383:SF3">
    <property type="entry name" value="POLYPHOSPHATE:AMP PHOSPHOTRANSFERASE"/>
    <property type="match status" value="1"/>
</dbReference>
<gene>
    <name evidence="5" type="ORF">HBA54_01020</name>
</gene>
<evidence type="ECO:0000256" key="3">
    <source>
        <dbReference type="ARBA" id="ARBA00022777"/>
    </source>
</evidence>
<dbReference type="Gene3D" id="3.40.50.300">
    <property type="entry name" value="P-loop containing nucleotide triphosphate hydrolases"/>
    <property type="match status" value="1"/>
</dbReference>
<dbReference type="PIRSF" id="PIRSF028756">
    <property type="entry name" value="PPK2_prd"/>
    <property type="match status" value="1"/>
</dbReference>
<evidence type="ECO:0000259" key="4">
    <source>
        <dbReference type="Pfam" id="PF03976"/>
    </source>
</evidence>
<accession>A0A967CA72</accession>
<evidence type="ECO:0000256" key="1">
    <source>
        <dbReference type="ARBA" id="ARBA00009924"/>
    </source>
</evidence>
<dbReference type="PANTHER" id="PTHR34383">
    <property type="entry name" value="POLYPHOSPHATE:AMP PHOSPHOTRANSFERASE-RELATED"/>
    <property type="match status" value="1"/>
</dbReference>
<keyword evidence="6" id="KW-1185">Reference proteome</keyword>
<comment type="similarity">
    <text evidence="1">Belongs to the polyphosphate kinase 2 (PPK2) family. Class I subfamily.</text>
</comment>
<organism evidence="5 6">
    <name type="scientific">Pelagibius litoralis</name>
    <dbReference type="NCBI Taxonomy" id="374515"/>
    <lineage>
        <taxon>Bacteria</taxon>
        <taxon>Pseudomonadati</taxon>
        <taxon>Pseudomonadota</taxon>
        <taxon>Alphaproteobacteria</taxon>
        <taxon>Rhodospirillales</taxon>
        <taxon>Rhodovibrionaceae</taxon>
        <taxon>Pelagibius</taxon>
    </lineage>
</organism>
<keyword evidence="2" id="KW-0808">Transferase</keyword>
<evidence type="ECO:0000313" key="6">
    <source>
        <dbReference type="Proteomes" id="UP000761264"/>
    </source>
</evidence>
<dbReference type="RefSeq" id="WP_167220453.1">
    <property type="nucleotide sequence ID" value="NZ_JAAQPH010000001.1"/>
</dbReference>
<dbReference type="InterPro" id="IPR016898">
    <property type="entry name" value="Polyphosphate_phosphotransfera"/>
</dbReference>
<dbReference type="InterPro" id="IPR022488">
    <property type="entry name" value="PPK2-related"/>
</dbReference>
<comment type="caution">
    <text evidence="5">The sequence shown here is derived from an EMBL/GenBank/DDBJ whole genome shotgun (WGS) entry which is preliminary data.</text>
</comment>
<dbReference type="SUPFAM" id="SSF52540">
    <property type="entry name" value="P-loop containing nucleoside triphosphate hydrolases"/>
    <property type="match status" value="1"/>
</dbReference>
<protein>
    <submittedName>
        <fullName evidence="5">Polyphosphate kinase</fullName>
    </submittedName>
</protein>
<evidence type="ECO:0000256" key="2">
    <source>
        <dbReference type="ARBA" id="ARBA00022679"/>
    </source>
</evidence>
<feature type="domain" description="Polyphosphate kinase-2-related" evidence="4">
    <location>
        <begin position="30"/>
        <end position="246"/>
    </location>
</feature>
<evidence type="ECO:0000313" key="5">
    <source>
        <dbReference type="EMBL" id="NIA67169.1"/>
    </source>
</evidence>
<dbReference type="AlphaFoldDB" id="A0A967CA72"/>
<proteinExistence type="inferred from homology"/>
<dbReference type="InterPro" id="IPR027417">
    <property type="entry name" value="P-loop_NTPase"/>
</dbReference>
<dbReference type="Pfam" id="PF03976">
    <property type="entry name" value="PPK2"/>
    <property type="match status" value="1"/>
</dbReference>